<dbReference type="InterPro" id="IPR016197">
    <property type="entry name" value="Chromo-like_dom_sf"/>
</dbReference>
<dbReference type="OMA" id="IIWDPLA"/>
<organism evidence="4 5">
    <name type="scientific">Ophiostoma piceae (strain UAMH 11346)</name>
    <name type="common">Sap stain fungus</name>
    <dbReference type="NCBI Taxonomy" id="1262450"/>
    <lineage>
        <taxon>Eukaryota</taxon>
        <taxon>Fungi</taxon>
        <taxon>Dikarya</taxon>
        <taxon>Ascomycota</taxon>
        <taxon>Pezizomycotina</taxon>
        <taxon>Sordariomycetes</taxon>
        <taxon>Sordariomycetidae</taxon>
        <taxon>Ophiostomatales</taxon>
        <taxon>Ophiostomataceae</taxon>
        <taxon>Ophiostoma</taxon>
    </lineage>
</organism>
<keyword evidence="5" id="KW-1185">Reference proteome</keyword>
<dbReference type="InterPro" id="IPR023780">
    <property type="entry name" value="Chromo_domain"/>
</dbReference>
<sequence>MAQDPSDPGQGLEKQNSLASDQGNLAFKYDLSDATTVVTTMSDVDDNISVTSTVYPDETEDYEYEVDDILSEEVDFEGVMKYLVRWKNYPLEMCTWEPKENFTPELLEDIWEQKKRQPGFQPFDRGLLDEAHRAKALRHLNRNRKRKRHGLPETSPFMEAIKWTTDNEISDRELTADAATVIANETPVADPAVLASTEIHDSSDELMVIESLSAPPPPPKKKKKKKRSIDAAKDDLATPVSKKKKAKGGKESSEKEKGEDKDKAQKPTAVDETRKRKTPVEAVPITKDQPKRVSDSPTRRRKSADALPAVPSVEPGSSTKSTSTVSGKDLEAKLPVKRASVDRPGKAAAPTATSSVPKVRPATSKNGDVSLPDKLIERPLKPLRTASTLKEAPTAKKTGPDPNVRTSTTTNQATATQETKGPSAKKTGPASQDSGGNAFSGGKRSRTGRSLSMAMSDPNMVPQLFEKRSTLRRAELCERDKADRAIEPSQLNTALFPISKGPPANGTTAASQSSVMHMSSKELSPTEQVPKDAPLRPSIKRPASGDLLRRRKSVRFADNDGSETGLLLGRTRLKSPPVPKGDGTDGNYADEDTPMHFEPQETEEPRAPISLPSVSVKLLFGTQREPVDATLDVMAENSGNQQLLDQIVAGKTLRFDCSFLAATLLQQLNGIRKVNLFSGNVRHPSETGTSTASTASSASVLQTASQRLKLMASGLILVKPEHAIVVYPTNCEHWLESMFGFPAHVNTDRTVALRYVVFSTYVDCAALLRPNGKLDATLRPLSDGQDRRQVMERFFHLGRESFSDLLPDESSNRKGHTRFFLAFPPTAKPFMYQMALWLREMDAECVVLFSTQSGSWMSFVRDVEQHDHPGVVIVHELVTGALRQFPYFRRLVYPGTWNCRVWSISQATYASPIFYPMQGLDADKDDTTSRTASWSGIGRISWTELFPRGLALLLTPSVILADPMYVYNIIRWVSAAARSGTAPVTLVVAWDLCSHLKEVADEKSRMCQDIIGSEAQHHQKFEVYKATSRVGAAERHCIYRHEAWVLATELCDSSTQRMLAATRGAEWPSAVVFADPAIDPNDEQSLVNWFGWWSTLYMDQYRAFYVVGSEKKGPNLDIMSRKIRVPHFVDDTMPDSDSAKVDGQTPVSPAAEVRQETGAPVRMPPQPTAADPRRAQRTDTAAAVLSAPTSHRHPSQPITAHAPRLRSWNLSHNFWKVFGFVVWWRDADEAFSHGYVDSSNNTIRAWFSYTWPFSMAHRSFIGMFDMVEDTNKEAPSNTKNKAMASHTWVVVWRPVNPHVPGLTRDQTELIFWDPGAGDRFNGAAQLSETRGLLSGQQAVVDYVRKHGREKNPGTYLANIWINSHVRSWKRGTPSSDHDTLQESLGFLEELAGNFRYVMPPTSQYLKSLGYTMLTKATEASTPTSTSSTPTVKSVSTGAPSVPAACSSVSGSGEMQEQEPNGVEMEMDDEGPAADEKRRSPVQERMVFRPPRGSTAGSRCQNSLYESTRILKKRNPGATEMHYEFQPTMDWYREQAEEGSGFEHVHVENVSEVCRVFGIPARAGD</sequence>
<accession>S3CML4</accession>
<dbReference type="STRING" id="1262450.S3CML4"/>
<dbReference type="HOGENOM" id="CLU_002208_0_0_1"/>
<dbReference type="GO" id="GO:0006338">
    <property type="term" value="P:chromatin remodeling"/>
    <property type="evidence" value="ECO:0007669"/>
    <property type="project" value="UniProtKB-ARBA"/>
</dbReference>
<dbReference type="CDD" id="cd18966">
    <property type="entry name" value="chromodomain"/>
    <property type="match status" value="1"/>
</dbReference>
<feature type="compositionally biased region" description="Basic and acidic residues" evidence="2">
    <location>
        <begin position="593"/>
        <end position="605"/>
    </location>
</feature>
<feature type="region of interest" description="Disordered" evidence="2">
    <location>
        <begin position="1418"/>
        <end position="1498"/>
    </location>
</feature>
<evidence type="ECO:0000313" key="5">
    <source>
        <dbReference type="Proteomes" id="UP000016923"/>
    </source>
</evidence>
<feature type="compositionally biased region" description="Low complexity" evidence="2">
    <location>
        <begin position="316"/>
        <end position="327"/>
    </location>
</feature>
<feature type="region of interest" description="Disordered" evidence="2">
    <location>
        <begin position="1131"/>
        <end position="1199"/>
    </location>
</feature>
<dbReference type="SMART" id="SM00298">
    <property type="entry name" value="CHROMO"/>
    <property type="match status" value="1"/>
</dbReference>
<feature type="domain" description="Chromo" evidence="3">
    <location>
        <begin position="64"/>
        <end position="125"/>
    </location>
</feature>
<dbReference type="eggNOG" id="ENOG502STGS">
    <property type="taxonomic scope" value="Eukaryota"/>
</dbReference>
<proteinExistence type="predicted"/>
<evidence type="ECO:0000313" key="4">
    <source>
        <dbReference type="EMBL" id="EPE07738.1"/>
    </source>
</evidence>
<comment type="subunit">
    <text evidence="1">Component of the NuA4 histone acetyltransferase complex.</text>
</comment>
<dbReference type="InterPro" id="IPR000953">
    <property type="entry name" value="Chromo/chromo_shadow_dom"/>
</dbReference>
<dbReference type="OrthoDB" id="436852at2759"/>
<reference evidence="4 5" key="1">
    <citation type="journal article" date="2013" name="BMC Genomics">
        <title>The genome and transcriptome of the pine saprophyte Ophiostoma piceae, and a comparison with the bark beetle-associated pine pathogen Grosmannia clavigera.</title>
        <authorList>
            <person name="Haridas S."/>
            <person name="Wang Y."/>
            <person name="Lim L."/>
            <person name="Massoumi Alamouti S."/>
            <person name="Jackman S."/>
            <person name="Docking R."/>
            <person name="Robertson G."/>
            <person name="Birol I."/>
            <person name="Bohlmann J."/>
            <person name="Breuil C."/>
        </authorList>
    </citation>
    <scope>NUCLEOTIDE SEQUENCE [LARGE SCALE GENOMIC DNA]</scope>
    <source>
        <strain evidence="4 5">UAMH 11346</strain>
    </source>
</reference>
<dbReference type="VEuPathDB" id="FungiDB:F503_00460"/>
<dbReference type="PROSITE" id="PS50013">
    <property type="entry name" value="CHROMO_2"/>
    <property type="match status" value="1"/>
</dbReference>
<name>S3CML4_OPHP1</name>
<dbReference type="EMBL" id="KE148150">
    <property type="protein sequence ID" value="EPE07738.1"/>
    <property type="molecule type" value="Genomic_DNA"/>
</dbReference>
<feature type="region of interest" description="Disordered" evidence="2">
    <location>
        <begin position="495"/>
        <end position="605"/>
    </location>
</feature>
<evidence type="ECO:0000256" key="1">
    <source>
        <dbReference type="ARBA" id="ARBA00011353"/>
    </source>
</evidence>
<feature type="compositionally biased region" description="Polar residues" evidence="2">
    <location>
        <begin position="505"/>
        <end position="527"/>
    </location>
</feature>
<feature type="compositionally biased region" description="Low complexity" evidence="2">
    <location>
        <begin position="406"/>
        <end position="419"/>
    </location>
</feature>
<feature type="compositionally biased region" description="Basic and acidic residues" evidence="2">
    <location>
        <begin position="288"/>
        <end position="298"/>
    </location>
</feature>
<evidence type="ECO:0000259" key="3">
    <source>
        <dbReference type="PROSITE" id="PS50013"/>
    </source>
</evidence>
<feature type="region of interest" description="Disordered" evidence="2">
    <location>
        <begin position="210"/>
        <end position="465"/>
    </location>
</feature>
<feature type="compositionally biased region" description="Low complexity" evidence="2">
    <location>
        <begin position="1418"/>
        <end position="1452"/>
    </location>
</feature>
<dbReference type="SUPFAM" id="SSF54160">
    <property type="entry name" value="Chromo domain-like"/>
    <property type="match status" value="1"/>
</dbReference>
<protein>
    <submittedName>
        <fullName evidence="4">Chromo domain containing protein</fullName>
    </submittedName>
</protein>
<dbReference type="Gene3D" id="2.40.50.40">
    <property type="match status" value="1"/>
</dbReference>
<gene>
    <name evidence="4" type="ORF">F503_00460</name>
</gene>
<feature type="compositionally biased region" description="Basic and acidic residues" evidence="2">
    <location>
        <begin position="248"/>
        <end position="274"/>
    </location>
</feature>
<dbReference type="Proteomes" id="UP000016923">
    <property type="component" value="Unassembled WGS sequence"/>
</dbReference>
<evidence type="ECO:0000256" key="2">
    <source>
        <dbReference type="SAM" id="MobiDB-lite"/>
    </source>
</evidence>
<feature type="compositionally biased region" description="Basic and acidic residues" evidence="2">
    <location>
        <begin position="328"/>
        <end position="345"/>
    </location>
</feature>
<dbReference type="Pfam" id="PF00385">
    <property type="entry name" value="Chromo"/>
    <property type="match status" value="1"/>
</dbReference>